<feature type="signal peptide" evidence="6">
    <location>
        <begin position="1"/>
        <end position="26"/>
    </location>
</feature>
<dbReference type="RefSeq" id="WP_275844081.1">
    <property type="nucleotide sequence ID" value="NZ_CP135996.1"/>
</dbReference>
<dbReference type="SUPFAM" id="SSF53850">
    <property type="entry name" value="Periplasmic binding protein-like II"/>
    <property type="match status" value="1"/>
</dbReference>
<feature type="domain" description="Solute-binding protein family 5" evidence="7">
    <location>
        <begin position="109"/>
        <end position="491"/>
    </location>
</feature>
<evidence type="ECO:0000256" key="2">
    <source>
        <dbReference type="ARBA" id="ARBA00005695"/>
    </source>
</evidence>
<dbReference type="Pfam" id="PF00496">
    <property type="entry name" value="SBP_bac_5"/>
    <property type="match status" value="1"/>
</dbReference>
<comment type="subcellular location">
    <subcellularLocation>
        <location evidence="1">Cell envelope</location>
    </subcellularLocation>
</comment>
<dbReference type="PIRSF" id="PIRSF002741">
    <property type="entry name" value="MppA"/>
    <property type="match status" value="1"/>
</dbReference>
<dbReference type="GO" id="GO:0030313">
    <property type="term" value="C:cell envelope"/>
    <property type="evidence" value="ECO:0007669"/>
    <property type="project" value="UniProtKB-SubCell"/>
</dbReference>
<dbReference type="PROSITE" id="PS51257">
    <property type="entry name" value="PROKAR_LIPOPROTEIN"/>
    <property type="match status" value="1"/>
</dbReference>
<sequence length="574" mass="61790">MKIKFTAMLLAAALTAGMLTSCGESAPGTVSTAPSSTASSKASTAKTVSSAASSQPADRAYASQTALDVSIGPEPQSLDPAYSTGADTDAYCAATFEGLYKIDESGNVVLGQAEKAVSSKDKKTWTFTLRQDAKWSDGKSVTANDFVYAWQRNILLQNAEKKELFAYIQNGTAILNGTQTDVKALGVTAKDAHTLQVTLAAPCDFFSQLLVQPIFMPLREDVVSKQNWSRSPDTFVCNGPMKLTQWNIKSNITFERSTTYYNQAAVKAQKLNCTLAEDDNSRLSAYDNNECEFAYPLPVQYYARIRERGDLNAAQTATTVCLQFNTKNAALSDVQVRKALSLAIDRDALAVSTTGMRFTAASAFVPTGFADAGGKGDFRTKGGSFYEVTAETYPESAQRAETLLEQAGYANGKGFPEVTITVPISTLYSTVANAVAGMWKAKLGINCKVEQQPYSTYLDNCRKGNVQVTLGSLTAAYRDPAAILDKFTSGSGCNITGWSDSAFTKQMEKSYQSSTASAARFQALHAAETRLVEEAPATPLFYMPTISLRNPKVNGIFTAKNGITYFAYANTFSG</sequence>
<comment type="similarity">
    <text evidence="2">Belongs to the bacterial solute-binding protein 5 family.</text>
</comment>
<evidence type="ECO:0000259" key="7">
    <source>
        <dbReference type="Pfam" id="PF00496"/>
    </source>
</evidence>
<evidence type="ECO:0000256" key="6">
    <source>
        <dbReference type="SAM" id="SignalP"/>
    </source>
</evidence>
<dbReference type="InterPro" id="IPR039424">
    <property type="entry name" value="SBP_5"/>
</dbReference>
<dbReference type="KEGG" id="carl:PXC00_12610"/>
<evidence type="ECO:0000313" key="9">
    <source>
        <dbReference type="Proteomes" id="UP001300604"/>
    </source>
</evidence>
<dbReference type="Gene3D" id="3.10.105.10">
    <property type="entry name" value="Dipeptide-binding Protein, Domain 3"/>
    <property type="match status" value="1"/>
</dbReference>
<evidence type="ECO:0000256" key="3">
    <source>
        <dbReference type="ARBA" id="ARBA00022448"/>
    </source>
</evidence>
<dbReference type="InterPro" id="IPR000914">
    <property type="entry name" value="SBP_5_dom"/>
</dbReference>
<dbReference type="GO" id="GO:0043190">
    <property type="term" value="C:ATP-binding cassette (ABC) transporter complex"/>
    <property type="evidence" value="ECO:0007669"/>
    <property type="project" value="InterPro"/>
</dbReference>
<gene>
    <name evidence="8" type="ORF">PXC00_12610</name>
</gene>
<name>A0AA97DAH6_9FIRM</name>
<reference evidence="9" key="1">
    <citation type="submission" date="2024-06" db="EMBL/GenBank/DDBJ databases">
        <title>Caproicibacterium argilliputei sp. nov, a novel caproic acid producing anaerobic bacterium isolated from pit mud.</title>
        <authorList>
            <person name="Zeng C."/>
        </authorList>
    </citation>
    <scope>NUCLEOTIDE SEQUENCE [LARGE SCALE GENOMIC DNA]</scope>
    <source>
        <strain evidence="9">ZCY20-5</strain>
    </source>
</reference>
<keyword evidence="9" id="KW-1185">Reference proteome</keyword>
<evidence type="ECO:0000256" key="1">
    <source>
        <dbReference type="ARBA" id="ARBA00004196"/>
    </source>
</evidence>
<dbReference type="GO" id="GO:0015833">
    <property type="term" value="P:peptide transport"/>
    <property type="evidence" value="ECO:0007669"/>
    <property type="project" value="TreeGrafter"/>
</dbReference>
<evidence type="ECO:0000256" key="5">
    <source>
        <dbReference type="SAM" id="MobiDB-lite"/>
    </source>
</evidence>
<feature type="region of interest" description="Disordered" evidence="5">
    <location>
        <begin position="25"/>
        <end position="57"/>
    </location>
</feature>
<dbReference type="Gene3D" id="3.40.190.10">
    <property type="entry name" value="Periplasmic binding protein-like II"/>
    <property type="match status" value="1"/>
</dbReference>
<evidence type="ECO:0000256" key="4">
    <source>
        <dbReference type="ARBA" id="ARBA00022729"/>
    </source>
</evidence>
<keyword evidence="4 6" id="KW-0732">Signal</keyword>
<dbReference type="Gene3D" id="3.90.76.10">
    <property type="entry name" value="Dipeptide-binding Protein, Domain 1"/>
    <property type="match status" value="1"/>
</dbReference>
<dbReference type="PANTHER" id="PTHR30290">
    <property type="entry name" value="PERIPLASMIC BINDING COMPONENT OF ABC TRANSPORTER"/>
    <property type="match status" value="1"/>
</dbReference>
<dbReference type="InterPro" id="IPR030678">
    <property type="entry name" value="Peptide/Ni-bd"/>
</dbReference>
<dbReference type="AlphaFoldDB" id="A0AA97DAH6"/>
<feature type="compositionally biased region" description="Low complexity" evidence="5">
    <location>
        <begin position="25"/>
        <end position="54"/>
    </location>
</feature>
<evidence type="ECO:0000313" key="8">
    <source>
        <dbReference type="EMBL" id="WOC32018.1"/>
    </source>
</evidence>
<organism evidence="8 9">
    <name type="scientific">Caproicibacterium argilliputei</name>
    <dbReference type="NCBI Taxonomy" id="3030016"/>
    <lineage>
        <taxon>Bacteria</taxon>
        <taxon>Bacillati</taxon>
        <taxon>Bacillota</taxon>
        <taxon>Clostridia</taxon>
        <taxon>Eubacteriales</taxon>
        <taxon>Oscillospiraceae</taxon>
        <taxon>Caproicibacterium</taxon>
    </lineage>
</organism>
<dbReference type="EMBL" id="CP135996">
    <property type="protein sequence ID" value="WOC32018.1"/>
    <property type="molecule type" value="Genomic_DNA"/>
</dbReference>
<feature type="chain" id="PRO_5041717886" evidence="6">
    <location>
        <begin position="27"/>
        <end position="574"/>
    </location>
</feature>
<accession>A0AA97DAH6</accession>
<dbReference type="Proteomes" id="UP001300604">
    <property type="component" value="Chromosome"/>
</dbReference>
<proteinExistence type="inferred from homology"/>
<dbReference type="FunFam" id="3.90.76.10:FF:000001">
    <property type="entry name" value="Oligopeptide ABC transporter substrate-binding protein"/>
    <property type="match status" value="1"/>
</dbReference>
<keyword evidence="3" id="KW-0813">Transport</keyword>
<dbReference type="GO" id="GO:0042597">
    <property type="term" value="C:periplasmic space"/>
    <property type="evidence" value="ECO:0007669"/>
    <property type="project" value="UniProtKB-ARBA"/>
</dbReference>
<dbReference type="GO" id="GO:1904680">
    <property type="term" value="F:peptide transmembrane transporter activity"/>
    <property type="evidence" value="ECO:0007669"/>
    <property type="project" value="TreeGrafter"/>
</dbReference>
<protein>
    <submittedName>
        <fullName evidence="8">Peptide ABC transporter substrate-binding protein</fullName>
    </submittedName>
</protein>
<dbReference type="PANTHER" id="PTHR30290:SF10">
    <property type="entry name" value="PERIPLASMIC OLIGOPEPTIDE-BINDING PROTEIN-RELATED"/>
    <property type="match status" value="1"/>
</dbReference>
<reference evidence="9" key="3">
    <citation type="submission" date="2024-06" db="EMBL/GenBank/DDBJ databases">
        <authorList>
            <person name="Zeng C."/>
        </authorList>
    </citation>
    <scope>NUCLEOTIDE SEQUENCE [LARGE SCALE GENOMIC DNA]</scope>
    <source>
        <strain evidence="9">ZCY20-5</strain>
    </source>
</reference>
<reference evidence="8 9" key="2">
    <citation type="submission" date="2024-06" db="EMBL/GenBank/DDBJ databases">
        <title>Caproicibacterium argilliputei sp. nov, a novel caproic acid producing anaerobic bacterium isolated from pit mud.</title>
        <authorList>
            <person name="Xia S."/>
        </authorList>
    </citation>
    <scope>NUCLEOTIDE SEQUENCE [LARGE SCALE GENOMIC DNA]</scope>
    <source>
        <strain evidence="8 9">ZCY20-5</strain>
    </source>
</reference>
<dbReference type="CDD" id="cd08504">
    <property type="entry name" value="PBP2_OppA"/>
    <property type="match status" value="1"/>
</dbReference>